<dbReference type="EMBL" id="FQXB01000007">
    <property type="protein sequence ID" value="SHH42698.1"/>
    <property type="molecule type" value="Genomic_DNA"/>
</dbReference>
<organism evidence="1 2">
    <name type="scientific">Cognatiyoonia sediminum</name>
    <dbReference type="NCBI Taxonomy" id="1508389"/>
    <lineage>
        <taxon>Bacteria</taxon>
        <taxon>Pseudomonadati</taxon>
        <taxon>Pseudomonadota</taxon>
        <taxon>Alphaproteobacteria</taxon>
        <taxon>Rhodobacterales</taxon>
        <taxon>Paracoccaceae</taxon>
        <taxon>Cognatiyoonia</taxon>
    </lineage>
</organism>
<protein>
    <submittedName>
        <fullName evidence="1">N-acyl-L-homoserine lactone synthetase</fullName>
    </submittedName>
</protein>
<gene>
    <name evidence="1" type="ORF">SAMN05444003_3152</name>
</gene>
<dbReference type="STRING" id="1508389.SAMN05444003_3152"/>
<accession>A0A1M5SWV3</accession>
<sequence>MSFSNIHRHGELFGKIMEARKPTQLPSNWEDTGTGNHDFDQYDTPQSRWLAIQSDDGDVLASLRLTPTTAQSGVYSYMIRDAQKGLLEDVPKDLLFEDAPVDEGTWEMTRANLKPGMFGVDRDVVRYRLLQQLSETAKTEKIAKFVALLPTNWKSWALDHDFKIKPAGRVWRVGGRDLQAHILSVG</sequence>
<name>A0A1M5SWV3_9RHOB</name>
<dbReference type="Proteomes" id="UP000184074">
    <property type="component" value="Unassembled WGS sequence"/>
</dbReference>
<dbReference type="SUPFAM" id="SSF55729">
    <property type="entry name" value="Acyl-CoA N-acyltransferases (Nat)"/>
    <property type="match status" value="1"/>
</dbReference>
<dbReference type="Gene3D" id="3.40.630.30">
    <property type="match status" value="1"/>
</dbReference>
<dbReference type="AlphaFoldDB" id="A0A1M5SWV3"/>
<evidence type="ECO:0000313" key="1">
    <source>
        <dbReference type="EMBL" id="SHH42698.1"/>
    </source>
</evidence>
<dbReference type="InterPro" id="IPR016181">
    <property type="entry name" value="Acyl_CoA_acyltransferase"/>
</dbReference>
<proteinExistence type="predicted"/>
<keyword evidence="2" id="KW-1185">Reference proteome</keyword>
<evidence type="ECO:0000313" key="2">
    <source>
        <dbReference type="Proteomes" id="UP000184074"/>
    </source>
</evidence>
<reference evidence="1 2" key="1">
    <citation type="submission" date="2016-11" db="EMBL/GenBank/DDBJ databases">
        <authorList>
            <person name="Jaros S."/>
            <person name="Januszkiewicz K."/>
            <person name="Wedrychowicz H."/>
        </authorList>
    </citation>
    <scope>NUCLEOTIDE SEQUENCE [LARGE SCALE GENOMIC DNA]</scope>
    <source>
        <strain evidence="1 2">DSM 28715</strain>
    </source>
</reference>